<proteinExistence type="predicted"/>
<dbReference type="Proteomes" id="UP000637720">
    <property type="component" value="Unassembled WGS sequence"/>
</dbReference>
<gene>
    <name evidence="1" type="ORF">GCM10007043_18120</name>
</gene>
<keyword evidence="2" id="KW-1185">Reference proteome</keyword>
<organism evidence="1 2">
    <name type="scientific">Calditerricola satsumensis</name>
    <dbReference type="NCBI Taxonomy" id="373054"/>
    <lineage>
        <taxon>Bacteria</taxon>
        <taxon>Bacillati</taxon>
        <taxon>Bacillota</taxon>
        <taxon>Bacilli</taxon>
        <taxon>Bacillales</taxon>
        <taxon>Bacillaceae</taxon>
        <taxon>Calditerricola</taxon>
    </lineage>
</organism>
<evidence type="ECO:0000313" key="2">
    <source>
        <dbReference type="Proteomes" id="UP000637720"/>
    </source>
</evidence>
<dbReference type="EMBL" id="BMOF01000041">
    <property type="protein sequence ID" value="GGK04445.1"/>
    <property type="molecule type" value="Genomic_DNA"/>
</dbReference>
<dbReference type="AlphaFoldDB" id="A0A8J3BC77"/>
<reference evidence="1" key="2">
    <citation type="submission" date="2020-09" db="EMBL/GenBank/DDBJ databases">
        <authorList>
            <person name="Sun Q."/>
            <person name="Ohkuma M."/>
        </authorList>
    </citation>
    <scope>NUCLEOTIDE SEQUENCE</scope>
    <source>
        <strain evidence="1">JCM 14719</strain>
    </source>
</reference>
<sequence length="59" mass="6647">MPDKPRKPQPEILIEGRLTGTLDEETGQAFGKFDPIQQTWRVNPVDEADYLGTIGYKDA</sequence>
<dbReference type="RefSeq" id="WP_054669926.1">
    <property type="nucleotide sequence ID" value="NZ_BMOF01000041.1"/>
</dbReference>
<evidence type="ECO:0000313" key="1">
    <source>
        <dbReference type="EMBL" id="GGK04445.1"/>
    </source>
</evidence>
<reference evidence="1" key="1">
    <citation type="journal article" date="2014" name="Int. J. Syst. Evol. Microbiol.">
        <title>Complete genome sequence of Corynebacterium casei LMG S-19264T (=DSM 44701T), isolated from a smear-ripened cheese.</title>
        <authorList>
            <consortium name="US DOE Joint Genome Institute (JGI-PGF)"/>
            <person name="Walter F."/>
            <person name="Albersmeier A."/>
            <person name="Kalinowski J."/>
            <person name="Ruckert C."/>
        </authorList>
    </citation>
    <scope>NUCLEOTIDE SEQUENCE</scope>
    <source>
        <strain evidence="1">JCM 14719</strain>
    </source>
</reference>
<comment type="caution">
    <text evidence="1">The sequence shown here is derived from an EMBL/GenBank/DDBJ whole genome shotgun (WGS) entry which is preliminary data.</text>
</comment>
<name>A0A8J3BC77_9BACI</name>
<accession>A0A8J3BC77</accession>
<protein>
    <submittedName>
        <fullName evidence="1">Uncharacterized protein</fullName>
    </submittedName>
</protein>